<reference evidence="2 3" key="1">
    <citation type="journal article" date="2017" name="Antonie Van Leeuwenhoek">
        <title>Rhizobium rhizosphaerae sp. nov., a novel species isolated from rice rhizosphere.</title>
        <authorList>
            <person name="Zhao J.J."/>
            <person name="Zhang J."/>
            <person name="Zhang R.J."/>
            <person name="Zhang C.W."/>
            <person name="Yin H.Q."/>
            <person name="Zhang X.X."/>
        </authorList>
    </citation>
    <scope>NUCLEOTIDE SEQUENCE [LARGE SCALE GENOMIC DNA]</scope>
    <source>
        <strain evidence="2 3">BSs20135</strain>
    </source>
</reference>
<evidence type="ECO:0000313" key="3">
    <source>
        <dbReference type="Proteomes" id="UP000006327"/>
    </source>
</evidence>
<keyword evidence="1" id="KW-1133">Transmembrane helix</keyword>
<dbReference type="Proteomes" id="UP000006327">
    <property type="component" value="Unassembled WGS sequence"/>
</dbReference>
<feature type="transmembrane region" description="Helical" evidence="1">
    <location>
        <begin position="35"/>
        <end position="60"/>
    </location>
</feature>
<name>K6YH68_9ALTE</name>
<evidence type="ECO:0000256" key="1">
    <source>
        <dbReference type="SAM" id="Phobius"/>
    </source>
</evidence>
<sequence>MPKTNLWNVFKSVAASVLGVQSDANYKSDFQQSSFVPFAIVGVVFVLGLIGILILIVNLVL</sequence>
<keyword evidence="3" id="KW-1185">Reference proteome</keyword>
<dbReference type="EMBL" id="BAEO01000007">
    <property type="protein sequence ID" value="GAC17517.1"/>
    <property type="molecule type" value="Genomic_DNA"/>
</dbReference>
<gene>
    <name evidence="2" type="ORF">GARC_0536</name>
</gene>
<keyword evidence="1" id="KW-0812">Transmembrane</keyword>
<proteinExistence type="predicted"/>
<comment type="caution">
    <text evidence="2">The sequence shown here is derived from an EMBL/GenBank/DDBJ whole genome shotgun (WGS) entry which is preliminary data.</text>
</comment>
<dbReference type="Pfam" id="PF11174">
    <property type="entry name" value="DUF2970"/>
    <property type="match status" value="1"/>
</dbReference>
<dbReference type="InterPro" id="IPR021344">
    <property type="entry name" value="DUF2970"/>
</dbReference>
<evidence type="ECO:0000313" key="2">
    <source>
        <dbReference type="EMBL" id="GAC17517.1"/>
    </source>
</evidence>
<dbReference type="OrthoDB" id="5625885at2"/>
<dbReference type="AlphaFoldDB" id="K6YH68"/>
<keyword evidence="1" id="KW-0472">Membrane</keyword>
<evidence type="ECO:0008006" key="4">
    <source>
        <dbReference type="Google" id="ProtNLM"/>
    </source>
</evidence>
<accession>K6YH68</accession>
<dbReference type="RefSeq" id="WP_007616372.1">
    <property type="nucleotide sequence ID" value="NZ_BAEO01000007.1"/>
</dbReference>
<protein>
    <recommendedName>
        <fullName evidence="4">DUF2970 domain-containing protein</fullName>
    </recommendedName>
</protein>
<organism evidence="2 3">
    <name type="scientific">Paraglaciecola arctica BSs20135</name>
    <dbReference type="NCBI Taxonomy" id="493475"/>
    <lineage>
        <taxon>Bacteria</taxon>
        <taxon>Pseudomonadati</taxon>
        <taxon>Pseudomonadota</taxon>
        <taxon>Gammaproteobacteria</taxon>
        <taxon>Alteromonadales</taxon>
        <taxon>Alteromonadaceae</taxon>
        <taxon>Paraglaciecola</taxon>
    </lineage>
</organism>